<evidence type="ECO:0000256" key="1">
    <source>
        <dbReference type="SAM" id="MobiDB-lite"/>
    </source>
</evidence>
<dbReference type="Proteomes" id="UP000784294">
    <property type="component" value="Unassembled WGS sequence"/>
</dbReference>
<protein>
    <submittedName>
        <fullName evidence="2">Uncharacterized protein</fullName>
    </submittedName>
</protein>
<comment type="caution">
    <text evidence="2">The sequence shown here is derived from an EMBL/GenBank/DDBJ whole genome shotgun (WGS) entry which is preliminary data.</text>
</comment>
<organism evidence="2 3">
    <name type="scientific">Protopolystoma xenopodis</name>
    <dbReference type="NCBI Taxonomy" id="117903"/>
    <lineage>
        <taxon>Eukaryota</taxon>
        <taxon>Metazoa</taxon>
        <taxon>Spiralia</taxon>
        <taxon>Lophotrochozoa</taxon>
        <taxon>Platyhelminthes</taxon>
        <taxon>Monogenea</taxon>
        <taxon>Polyopisthocotylea</taxon>
        <taxon>Polystomatidea</taxon>
        <taxon>Polystomatidae</taxon>
        <taxon>Protopolystoma</taxon>
    </lineage>
</organism>
<accession>A0A448WR87</accession>
<proteinExistence type="predicted"/>
<sequence>MQQASQLLPYGHRAGLVPSTLTTSSYPGPTGKVGHLLGLPSSVSPNASNPASGCLTSHVSSGTSTSTPKPTNLTSTSGPSSPCQPCPGSSLSAAAVPSPSTFPLADRGPLAPAVGPSLALRLHHSHHQQPGQSALSAHTCPHFAAHLCSAQLPGASTLPLAHSGPNYLTNHTLQLAPGPGQPGPSTDHACPPTGASCGPGCECSCSSGPAGLVGATPSPILPSTCYSSLGLLYPGTLSRHTVTCGAGCPAPVANQPPSIRLDDASLCDATMPAGRLASHPADMEAADEVGTMRRRHSGNHIRRTTPSSSANTAPTMAPPTNNTSSASLATAESNGESSARTQPSSPPPLPPPLPPRSMARTKSASQGLNTPRCQPAPLPSVQSIHPSVPGSMTISLSSTGLAASHGGGGQAYPLPPAVATKPSLAREMAKCVVWCVMLHSFFFPPHPPSFPPFLPPPPPLRLRLFPPLFRRQIEIAPAYAATGSQLSSKPIRPLVHRPC</sequence>
<evidence type="ECO:0000313" key="2">
    <source>
        <dbReference type="EMBL" id="VEL18181.1"/>
    </source>
</evidence>
<feature type="compositionally biased region" description="Low complexity" evidence="1">
    <location>
        <begin position="40"/>
        <end position="99"/>
    </location>
</feature>
<gene>
    <name evidence="2" type="ORF">PXEA_LOCUS11621</name>
</gene>
<name>A0A448WR87_9PLAT</name>
<feature type="region of interest" description="Disordered" evidence="1">
    <location>
        <begin position="293"/>
        <end position="392"/>
    </location>
</feature>
<feature type="region of interest" description="Disordered" evidence="1">
    <location>
        <begin position="37"/>
        <end position="109"/>
    </location>
</feature>
<reference evidence="2" key="1">
    <citation type="submission" date="2018-11" db="EMBL/GenBank/DDBJ databases">
        <authorList>
            <consortium name="Pathogen Informatics"/>
        </authorList>
    </citation>
    <scope>NUCLEOTIDE SEQUENCE</scope>
</reference>
<feature type="compositionally biased region" description="Basic residues" evidence="1">
    <location>
        <begin position="293"/>
        <end position="303"/>
    </location>
</feature>
<dbReference type="EMBL" id="CAAALY010035964">
    <property type="protein sequence ID" value="VEL18181.1"/>
    <property type="molecule type" value="Genomic_DNA"/>
</dbReference>
<feature type="compositionally biased region" description="Pro residues" evidence="1">
    <location>
        <begin position="344"/>
        <end position="355"/>
    </location>
</feature>
<feature type="compositionally biased region" description="Polar residues" evidence="1">
    <location>
        <begin position="360"/>
        <end position="372"/>
    </location>
</feature>
<feature type="compositionally biased region" description="Polar residues" evidence="1">
    <location>
        <begin position="326"/>
        <end position="342"/>
    </location>
</feature>
<keyword evidence="3" id="KW-1185">Reference proteome</keyword>
<feature type="compositionally biased region" description="Polar residues" evidence="1">
    <location>
        <begin position="380"/>
        <end position="392"/>
    </location>
</feature>
<evidence type="ECO:0000313" key="3">
    <source>
        <dbReference type="Proteomes" id="UP000784294"/>
    </source>
</evidence>
<dbReference type="AlphaFoldDB" id="A0A448WR87"/>
<feature type="compositionally biased region" description="Low complexity" evidence="1">
    <location>
        <begin position="304"/>
        <end position="325"/>
    </location>
</feature>